<feature type="compositionally biased region" description="Basic and acidic residues" evidence="3">
    <location>
        <begin position="1022"/>
        <end position="1041"/>
    </location>
</feature>
<dbReference type="EMBL" id="JAFBED010000011">
    <property type="protein sequence ID" value="MBM7621886.1"/>
    <property type="molecule type" value="Genomic_DNA"/>
</dbReference>
<dbReference type="InterPro" id="IPR050546">
    <property type="entry name" value="Glycosyl_Hydrlase_16"/>
</dbReference>
<dbReference type="InterPro" id="IPR000757">
    <property type="entry name" value="Beta-glucanase-like"/>
</dbReference>
<keyword evidence="4" id="KW-0812">Transmembrane</keyword>
<evidence type="ECO:0000259" key="6">
    <source>
        <dbReference type="PROSITE" id="PS51762"/>
    </source>
</evidence>
<feature type="transmembrane region" description="Helical" evidence="4">
    <location>
        <begin position="1053"/>
        <end position="1073"/>
    </location>
</feature>
<evidence type="ECO:0000256" key="4">
    <source>
        <dbReference type="SAM" id="Phobius"/>
    </source>
</evidence>
<dbReference type="Gene3D" id="2.60.120.260">
    <property type="entry name" value="Galactose-binding domain-like"/>
    <property type="match status" value="4"/>
</dbReference>
<sequence length="1079" mass="121416">MMVKKGVSVALALLLMWASLAPAMANENASERAVESKMDKNWQLVWEEEFEGSTLDDSKWSYDKGNGFVQEDGNYVPGWGNEELQYYSQDNVKVKDGMLTIEGKKETVSDDRGTYDYTSGKIHTKGKFNQKYGKFEAKIKLPAGQGFWPAFWMMPEEDKYGGWAASGEIDIMEAAGGTPDKMGGAIHYGGQWPNNTYTAKDYHFPDGEDITDFHVYSVEWEPGEIRWYVDGELFQTLNNWSSIGTGNATKYSYPAPFDQEFYLILNLAIGGWYGGGPDDSTSFPGEMLVDYVKVYKMEDSEYREAIEPVFEPEELPSGSKEAIDGNYIYDTDYERGFTTVKAQTDQLNDTYWNFVHLDQFGGDGAVSVDTVHEKRFAKVDISKAGGQPHSVQLIQQLPFGKGRTYKVSFDAKASGNRNVNMKVSGGEERGWSLYSANYEVPLTDEVQSYAYTFQMQAESDSKARLEFNMGLNGQTVWIGNVKVEEVDAIDPYNEDAAKQPLRNGNHVYNGTFDQGRMDRMTYWNFIINGADAQAYVTEEQRALEVDINDGGDVPALQLVQKGIKLEKNSEYLLKFTASAAADRDVQVALVSKDGSVNYSGSQTVGLTTVSEEKTVALTMNDLEDLEGQLVFYLGGSNHDVRLDDVTLLQVSKPEAGALPLHEIFPLKNGNFADGLNSWNSHVQGIYDGPSKANFQVVDGKAEISIDHEGNNPWDVIFMQENLPLKSGYRYTVSFDAKSSESRDMEVVMEDSQYTRFLSEKVQLTSEFERYTFEFDMETSETAGLKFLLGKIDGADIIGKSHQVTIDNVLVEIKEEREKLFPLKNGDFGLELEHWNSHVQGVYDGPSSATVTEEEEEAVIKIDNLGNNPWDISFFQENLELTKGRTYLLEFDVRSTVDRKMEIVIDNGAPNYTRYFERILEISPTTETFTFEFEAGADDMTGLKFLLGKVDNMDVPTAHEIIIDNVKLEVKDARGYIEMNEQPEGTDPETPEEPEEPGNEEENPVITDPDKENPENTEDEDQDKDKDKQEEESSTPEKEKQKGKNTLPITATSIYTYLMFGVILLSLGMALIYIQRRRTS</sequence>
<evidence type="ECO:0000256" key="2">
    <source>
        <dbReference type="ARBA" id="ARBA00022801"/>
    </source>
</evidence>
<feature type="compositionally biased region" description="Acidic residues" evidence="3">
    <location>
        <begin position="983"/>
        <end position="1002"/>
    </location>
</feature>
<evidence type="ECO:0000256" key="3">
    <source>
        <dbReference type="SAM" id="MobiDB-lite"/>
    </source>
</evidence>
<evidence type="ECO:0000256" key="5">
    <source>
        <dbReference type="SAM" id="SignalP"/>
    </source>
</evidence>
<dbReference type="InterPro" id="IPR013320">
    <property type="entry name" value="ConA-like_dom_sf"/>
</dbReference>
<keyword evidence="2" id="KW-0378">Hydrolase</keyword>
<proteinExistence type="inferred from homology"/>
<name>A0ABS2P4J4_9BACI</name>
<dbReference type="Proteomes" id="UP000737402">
    <property type="component" value="Unassembled WGS sequence"/>
</dbReference>
<keyword evidence="4" id="KW-1133">Transmembrane helix</keyword>
<gene>
    <name evidence="7" type="ORF">JOC95_003794</name>
</gene>
<feature type="signal peptide" evidence="5">
    <location>
        <begin position="1"/>
        <end position="25"/>
    </location>
</feature>
<dbReference type="PROSITE" id="PS51762">
    <property type="entry name" value="GH16_2"/>
    <property type="match status" value="1"/>
</dbReference>
<comment type="similarity">
    <text evidence="1">Belongs to the glycosyl hydrolase 16 family.</text>
</comment>
<feature type="chain" id="PRO_5047250752" evidence="5">
    <location>
        <begin position="26"/>
        <end position="1079"/>
    </location>
</feature>
<feature type="domain" description="GH16" evidence="6">
    <location>
        <begin position="62"/>
        <end position="300"/>
    </location>
</feature>
<reference evidence="7 8" key="1">
    <citation type="submission" date="2021-01" db="EMBL/GenBank/DDBJ databases">
        <title>Genomic Encyclopedia of Type Strains, Phase IV (KMG-IV): sequencing the most valuable type-strain genomes for metagenomic binning, comparative biology and taxonomic classification.</title>
        <authorList>
            <person name="Goeker M."/>
        </authorList>
    </citation>
    <scope>NUCLEOTIDE SEQUENCE [LARGE SCALE GENOMIC DNA]</scope>
    <source>
        <strain evidence="7 8">DSM 25879</strain>
    </source>
</reference>
<dbReference type="Gene3D" id="2.60.120.200">
    <property type="match status" value="1"/>
</dbReference>
<accession>A0ABS2P4J4</accession>
<dbReference type="RefSeq" id="WP_239583003.1">
    <property type="nucleotide sequence ID" value="NZ_JAFBED010000011.1"/>
</dbReference>
<keyword evidence="5" id="KW-0732">Signal</keyword>
<keyword evidence="4" id="KW-0472">Membrane</keyword>
<evidence type="ECO:0000256" key="1">
    <source>
        <dbReference type="ARBA" id="ARBA00006865"/>
    </source>
</evidence>
<dbReference type="SUPFAM" id="SSF49785">
    <property type="entry name" value="Galactose-binding domain-like"/>
    <property type="match status" value="4"/>
</dbReference>
<dbReference type="PANTHER" id="PTHR10963:SF55">
    <property type="entry name" value="GLYCOSIDE HYDROLASE FAMILY 16 PROTEIN"/>
    <property type="match status" value="1"/>
</dbReference>
<dbReference type="PANTHER" id="PTHR10963">
    <property type="entry name" value="GLYCOSYL HYDROLASE-RELATED"/>
    <property type="match status" value="1"/>
</dbReference>
<protein>
    <submittedName>
        <fullName evidence="7">Beta-glucanase (GH16 family)</fullName>
    </submittedName>
</protein>
<dbReference type="InterPro" id="IPR003305">
    <property type="entry name" value="CenC_carb-bd"/>
</dbReference>
<dbReference type="Pfam" id="PF02018">
    <property type="entry name" value="CBM_4_9"/>
    <property type="match status" value="4"/>
</dbReference>
<comment type="caution">
    <text evidence="7">The sequence shown here is derived from an EMBL/GenBank/DDBJ whole genome shotgun (WGS) entry which is preliminary data.</text>
</comment>
<keyword evidence="8" id="KW-1185">Reference proteome</keyword>
<organism evidence="7 8">
    <name type="scientific">Sutcliffiella tianshenii</name>
    <dbReference type="NCBI Taxonomy" id="1463404"/>
    <lineage>
        <taxon>Bacteria</taxon>
        <taxon>Bacillati</taxon>
        <taxon>Bacillota</taxon>
        <taxon>Bacilli</taxon>
        <taxon>Bacillales</taxon>
        <taxon>Bacillaceae</taxon>
        <taxon>Sutcliffiella</taxon>
    </lineage>
</organism>
<dbReference type="InterPro" id="IPR008979">
    <property type="entry name" value="Galactose-bd-like_sf"/>
</dbReference>
<dbReference type="SUPFAM" id="SSF49899">
    <property type="entry name" value="Concanavalin A-like lectins/glucanases"/>
    <property type="match status" value="1"/>
</dbReference>
<evidence type="ECO:0000313" key="8">
    <source>
        <dbReference type="Proteomes" id="UP000737402"/>
    </source>
</evidence>
<evidence type="ECO:0000313" key="7">
    <source>
        <dbReference type="EMBL" id="MBM7621886.1"/>
    </source>
</evidence>
<dbReference type="Pfam" id="PF00722">
    <property type="entry name" value="Glyco_hydro_16"/>
    <property type="match status" value="1"/>
</dbReference>
<dbReference type="CDD" id="cd08023">
    <property type="entry name" value="GH16_laminarinase_like"/>
    <property type="match status" value="1"/>
</dbReference>
<feature type="region of interest" description="Disordered" evidence="3">
    <location>
        <begin position="978"/>
        <end position="1043"/>
    </location>
</feature>